<feature type="domain" description="AB hydrolase-1" evidence="1">
    <location>
        <begin position="4"/>
        <end position="242"/>
    </location>
</feature>
<dbReference type="InterPro" id="IPR029058">
    <property type="entry name" value="AB_hydrolase_fold"/>
</dbReference>
<dbReference type="KEGG" id="parq:DSM112329_01855"/>
<evidence type="ECO:0000259" key="1">
    <source>
        <dbReference type="Pfam" id="PF12697"/>
    </source>
</evidence>
<dbReference type="PANTHER" id="PTHR43194:SF2">
    <property type="entry name" value="PEROXISOMAL MEMBRANE PROTEIN LPX1"/>
    <property type="match status" value="1"/>
</dbReference>
<dbReference type="InterPro" id="IPR000073">
    <property type="entry name" value="AB_hydrolase_1"/>
</dbReference>
<dbReference type="EC" id="3.1.1.10" evidence="2"/>
<dbReference type="PRINTS" id="PR00111">
    <property type="entry name" value="ABHYDROLASE"/>
</dbReference>
<dbReference type="RefSeq" id="WP_354701536.1">
    <property type="nucleotide sequence ID" value="NZ_CP114014.1"/>
</dbReference>
<sequence>MPPLVFLHGLATTQVIWSWLLPLLPPGREVIALDVPGFGTSPAAGPGFVLADVADRLAAQIALRTDGPVDLVGHSMGGAVAVTLADRHPHRVAALVLAAPAGFRALPTLLCRGAAPVAAAGIRVRRAAAPLAHHAAARRLLLTGGVADPARISAAQARTMFAASRDATRTAAAFATVAGADLRPALGRLAAPPGLIWGAADRVVPPTVAAAIAAARPGVRLQTIPATGHIAMVERPDRFAQALAELLPCPS</sequence>
<dbReference type="Gene3D" id="3.40.50.1820">
    <property type="entry name" value="alpha/beta hydrolase"/>
    <property type="match status" value="1"/>
</dbReference>
<organism evidence="2">
    <name type="scientific">Paraconexibacter sp. AEG42_29</name>
    <dbReference type="NCBI Taxonomy" id="2997339"/>
    <lineage>
        <taxon>Bacteria</taxon>
        <taxon>Bacillati</taxon>
        <taxon>Actinomycetota</taxon>
        <taxon>Thermoleophilia</taxon>
        <taxon>Solirubrobacterales</taxon>
        <taxon>Paraconexibacteraceae</taxon>
        <taxon>Paraconexibacter</taxon>
    </lineage>
</organism>
<evidence type="ECO:0000313" key="2">
    <source>
        <dbReference type="EMBL" id="XAY05014.1"/>
    </source>
</evidence>
<gene>
    <name evidence="2" type="ORF">DSM112329_01855</name>
</gene>
<keyword evidence="2" id="KW-0378">Hydrolase</keyword>
<protein>
    <submittedName>
        <fullName evidence="2">Tropinesterase</fullName>
        <ecNumber evidence="2">3.1.1.10</ecNumber>
    </submittedName>
</protein>
<accession>A0AAU7ATS0</accession>
<dbReference type="InterPro" id="IPR050228">
    <property type="entry name" value="Carboxylesterase_BioH"/>
</dbReference>
<reference evidence="2" key="1">
    <citation type="submission" date="2022-12" db="EMBL/GenBank/DDBJ databases">
        <title>Paraconexibacter alkalitolerans sp. nov. and Baekduia alba sp. nov., isolated from soil and emended description of the genera Paraconexibacter (Chun et al., 2020) and Baekduia (An et al., 2020).</title>
        <authorList>
            <person name="Vieira S."/>
            <person name="Huber K.J."/>
            <person name="Geppert A."/>
            <person name="Wolf J."/>
            <person name="Neumann-Schaal M."/>
            <person name="Muesken M."/>
            <person name="Overmann J."/>
        </authorList>
    </citation>
    <scope>NUCLEOTIDE SEQUENCE</scope>
    <source>
        <strain evidence="2">AEG42_29</strain>
    </source>
</reference>
<dbReference type="PANTHER" id="PTHR43194">
    <property type="entry name" value="HYDROLASE ALPHA/BETA FOLD FAMILY"/>
    <property type="match status" value="1"/>
</dbReference>
<dbReference type="SUPFAM" id="SSF53474">
    <property type="entry name" value="alpha/beta-Hydrolases"/>
    <property type="match status" value="1"/>
</dbReference>
<dbReference type="Pfam" id="PF12697">
    <property type="entry name" value="Abhydrolase_6"/>
    <property type="match status" value="1"/>
</dbReference>
<dbReference type="EMBL" id="CP114014">
    <property type="protein sequence ID" value="XAY05014.1"/>
    <property type="molecule type" value="Genomic_DNA"/>
</dbReference>
<name>A0AAU7ATS0_9ACTN</name>
<proteinExistence type="predicted"/>
<dbReference type="AlphaFoldDB" id="A0AAU7ATS0"/>
<dbReference type="GO" id="GO:0050357">
    <property type="term" value="F:tropinesterase activity"/>
    <property type="evidence" value="ECO:0007669"/>
    <property type="project" value="UniProtKB-EC"/>
</dbReference>